<feature type="domain" description="HTH arsR-type" evidence="1">
    <location>
        <begin position="69"/>
        <end position="148"/>
    </location>
</feature>
<keyword evidence="2" id="KW-0238">DNA-binding</keyword>
<comment type="caution">
    <text evidence="2">The sequence shown here is derived from an EMBL/GenBank/DDBJ whole genome shotgun (WGS) entry which is preliminary data.</text>
</comment>
<proteinExistence type="predicted"/>
<dbReference type="Pfam" id="PF12840">
    <property type="entry name" value="HTH_20"/>
    <property type="match status" value="1"/>
</dbReference>
<dbReference type="InterPro" id="IPR001845">
    <property type="entry name" value="HTH_ArsR_DNA-bd_dom"/>
</dbReference>
<dbReference type="GO" id="GO:0003700">
    <property type="term" value="F:DNA-binding transcription factor activity"/>
    <property type="evidence" value="ECO:0007669"/>
    <property type="project" value="InterPro"/>
</dbReference>
<dbReference type="PANTHER" id="PTHR36216:SF1">
    <property type="entry name" value="HTH ARSR-TYPE DOMAIN-CONTAINING PROTEIN"/>
    <property type="match status" value="1"/>
</dbReference>
<dbReference type="SUPFAM" id="SSF46785">
    <property type="entry name" value="Winged helix' DNA-binding domain"/>
    <property type="match status" value="2"/>
</dbReference>
<name>A0A0P7I1K7_9EURY</name>
<dbReference type="Gene3D" id="1.10.10.10">
    <property type="entry name" value="Winged helix-like DNA-binding domain superfamily/Winged helix DNA-binding domain"/>
    <property type="match status" value="2"/>
</dbReference>
<reference evidence="3" key="1">
    <citation type="submission" date="2013-11" db="EMBL/GenBank/DDBJ databases">
        <authorList>
            <person name="Hoang H.T."/>
            <person name="Killian M.L."/>
            <person name="Madson D.M."/>
            <person name="Arruda P.H.E."/>
            <person name="Sun D."/>
            <person name="Schwartz K.J."/>
            <person name="Yoon K."/>
        </authorList>
    </citation>
    <scope>NUCLEOTIDE SEQUENCE [LARGE SCALE GENOMIC DNA]</scope>
    <source>
        <strain evidence="3">CDK2</strain>
    </source>
</reference>
<dbReference type="EMBL" id="LGUC01000001">
    <property type="protein sequence ID" value="KPN30637.1"/>
    <property type="molecule type" value="Genomic_DNA"/>
</dbReference>
<dbReference type="InterPro" id="IPR011991">
    <property type="entry name" value="ArsR-like_HTH"/>
</dbReference>
<keyword evidence="3" id="KW-1185">Reference proteome</keyword>
<dbReference type="CDD" id="cd00090">
    <property type="entry name" value="HTH_ARSR"/>
    <property type="match status" value="1"/>
</dbReference>
<organism evidence="2 3">
    <name type="scientific">Halolamina pelagica</name>
    <dbReference type="NCBI Taxonomy" id="699431"/>
    <lineage>
        <taxon>Archaea</taxon>
        <taxon>Methanobacteriati</taxon>
        <taxon>Methanobacteriota</taxon>
        <taxon>Stenosarchaea group</taxon>
        <taxon>Halobacteria</taxon>
        <taxon>Halobacteriales</taxon>
        <taxon>Haloferacaceae</taxon>
    </lineage>
</organism>
<dbReference type="PANTHER" id="PTHR36216">
    <property type="entry name" value="TRANSCRIPTIONAL REGULATOR, TRMB"/>
    <property type="match status" value="1"/>
</dbReference>
<sequence length="169" mass="19326">MNDTRERLLEHVREHPGRHASALGRELDLATGQLQYHLRRLRRADRVVADDWYGRTHYFPPGYDDQERQRIALARRETARAVLVTLLGGEQPAADLAEAVGVARSTLSYHVDRLREAGLVDQRRDERGRVHLSLSDPEATQSLLATVEPEMGDRLVDRFTRLVDDLLEV</sequence>
<dbReference type="Proteomes" id="UP000050535">
    <property type="component" value="Unassembled WGS sequence"/>
</dbReference>
<dbReference type="STRING" id="699431.SY89_01373"/>
<evidence type="ECO:0000259" key="1">
    <source>
        <dbReference type="SMART" id="SM00418"/>
    </source>
</evidence>
<evidence type="ECO:0000313" key="3">
    <source>
        <dbReference type="Proteomes" id="UP000050535"/>
    </source>
</evidence>
<dbReference type="AlphaFoldDB" id="A0A0P7I1K7"/>
<dbReference type="OrthoDB" id="28610at2157"/>
<evidence type="ECO:0000313" key="2">
    <source>
        <dbReference type="EMBL" id="KPN30637.1"/>
    </source>
</evidence>
<dbReference type="InterPro" id="IPR036388">
    <property type="entry name" value="WH-like_DNA-bd_sf"/>
</dbReference>
<dbReference type="RefSeq" id="WP_054583552.1">
    <property type="nucleotide sequence ID" value="NZ_LGUC01000001.1"/>
</dbReference>
<dbReference type="InterPro" id="IPR036390">
    <property type="entry name" value="WH_DNA-bd_sf"/>
</dbReference>
<dbReference type="InterPro" id="IPR056504">
    <property type="entry name" value="HTH_HVO_0163_N"/>
</dbReference>
<protein>
    <submittedName>
        <fullName evidence="2">CRISPR locus-related DNA-binding protein</fullName>
    </submittedName>
</protein>
<dbReference type="Pfam" id="PF24266">
    <property type="entry name" value="HTH_HVO_0163_N"/>
    <property type="match status" value="1"/>
</dbReference>
<dbReference type="GO" id="GO:0003677">
    <property type="term" value="F:DNA binding"/>
    <property type="evidence" value="ECO:0007669"/>
    <property type="project" value="UniProtKB-KW"/>
</dbReference>
<dbReference type="SMART" id="SM00418">
    <property type="entry name" value="HTH_ARSR"/>
    <property type="match status" value="1"/>
</dbReference>
<gene>
    <name evidence="2" type="ORF">SY89_01373</name>
</gene>
<accession>A0A0P7I1K7</accession>